<sequence length="170" mass="18701">MILPLLGGLKYPLRQVRTIYWPAYLGGNWLLPYLEDTATTGGIKIPPPTGIDYHCIWTILPLLGGLKYPLRQVRIIYWPAYLGGNWLLPYLEDTATTGGIKIPPPTDTATTGGIKIPPQTDTATTGGIKIPPQTDTATTGGIKIPPQTGYCHYWGIKIPPQTRYCHCWGN</sequence>
<organism evidence="2 3">
    <name type="scientific">Rhodocollybia butyracea</name>
    <dbReference type="NCBI Taxonomy" id="206335"/>
    <lineage>
        <taxon>Eukaryota</taxon>
        <taxon>Fungi</taxon>
        <taxon>Dikarya</taxon>
        <taxon>Basidiomycota</taxon>
        <taxon>Agaricomycotina</taxon>
        <taxon>Agaricomycetes</taxon>
        <taxon>Agaricomycetidae</taxon>
        <taxon>Agaricales</taxon>
        <taxon>Marasmiineae</taxon>
        <taxon>Omphalotaceae</taxon>
        <taxon>Rhodocollybia</taxon>
    </lineage>
</organism>
<gene>
    <name evidence="2" type="ORF">BDP27DRAFT_1360618</name>
</gene>
<dbReference type="EMBL" id="JADNRY010000021">
    <property type="protein sequence ID" value="KAF9072845.1"/>
    <property type="molecule type" value="Genomic_DNA"/>
</dbReference>
<keyword evidence="3" id="KW-1185">Reference proteome</keyword>
<reference evidence="2" key="1">
    <citation type="submission" date="2020-11" db="EMBL/GenBank/DDBJ databases">
        <authorList>
            <consortium name="DOE Joint Genome Institute"/>
            <person name="Ahrendt S."/>
            <person name="Riley R."/>
            <person name="Andreopoulos W."/>
            <person name="Labutti K."/>
            <person name="Pangilinan J."/>
            <person name="Ruiz-Duenas F.J."/>
            <person name="Barrasa J.M."/>
            <person name="Sanchez-Garcia M."/>
            <person name="Camarero S."/>
            <person name="Miyauchi S."/>
            <person name="Serrano A."/>
            <person name="Linde D."/>
            <person name="Babiker R."/>
            <person name="Drula E."/>
            <person name="Ayuso-Fernandez I."/>
            <person name="Pacheco R."/>
            <person name="Padilla G."/>
            <person name="Ferreira P."/>
            <person name="Barriuso J."/>
            <person name="Kellner H."/>
            <person name="Castanera R."/>
            <person name="Alfaro M."/>
            <person name="Ramirez L."/>
            <person name="Pisabarro A.G."/>
            <person name="Kuo A."/>
            <person name="Tritt A."/>
            <person name="Lipzen A."/>
            <person name="He G."/>
            <person name="Yan M."/>
            <person name="Ng V."/>
            <person name="Cullen D."/>
            <person name="Martin F."/>
            <person name="Rosso M.-N."/>
            <person name="Henrissat B."/>
            <person name="Hibbett D."/>
            <person name="Martinez A.T."/>
            <person name="Grigoriev I.V."/>
        </authorList>
    </citation>
    <scope>NUCLEOTIDE SEQUENCE</scope>
    <source>
        <strain evidence="2">AH 40177</strain>
    </source>
</reference>
<comment type="caution">
    <text evidence="2">The sequence shown here is derived from an EMBL/GenBank/DDBJ whole genome shotgun (WGS) entry which is preliminary data.</text>
</comment>
<evidence type="ECO:0000256" key="1">
    <source>
        <dbReference type="SAM" id="MobiDB-lite"/>
    </source>
</evidence>
<dbReference type="Proteomes" id="UP000772434">
    <property type="component" value="Unassembled WGS sequence"/>
</dbReference>
<evidence type="ECO:0000313" key="2">
    <source>
        <dbReference type="EMBL" id="KAF9072845.1"/>
    </source>
</evidence>
<feature type="region of interest" description="Disordered" evidence="1">
    <location>
        <begin position="102"/>
        <end position="141"/>
    </location>
</feature>
<accession>A0A9P5Q2E9</accession>
<evidence type="ECO:0000313" key="3">
    <source>
        <dbReference type="Proteomes" id="UP000772434"/>
    </source>
</evidence>
<protein>
    <submittedName>
        <fullName evidence="2">Uncharacterized protein</fullName>
    </submittedName>
</protein>
<name>A0A9P5Q2E9_9AGAR</name>
<dbReference type="AlphaFoldDB" id="A0A9P5Q2E9"/>
<proteinExistence type="predicted"/>